<evidence type="ECO:0000256" key="5">
    <source>
        <dbReference type="ARBA" id="ARBA00012964"/>
    </source>
</evidence>
<dbReference type="InterPro" id="IPR003607">
    <property type="entry name" value="HD/PDEase_dom"/>
</dbReference>
<evidence type="ECO:0000256" key="1">
    <source>
        <dbReference type="ARBA" id="ARBA00001638"/>
    </source>
</evidence>
<proteinExistence type="predicted"/>
<dbReference type="EMBL" id="FWFW01000009">
    <property type="protein sequence ID" value="SLN54442.1"/>
    <property type="molecule type" value="Genomic_DNA"/>
</dbReference>
<dbReference type="SUPFAM" id="SSF109604">
    <property type="entry name" value="HD-domain/PDEase-like"/>
    <property type="match status" value="2"/>
</dbReference>
<dbReference type="Gene3D" id="1.10.3210.10">
    <property type="entry name" value="Hypothetical protein af1432"/>
    <property type="match status" value="2"/>
</dbReference>
<gene>
    <name evidence="9" type="ORF">PAM7971_02797</name>
</gene>
<evidence type="ECO:0000256" key="4">
    <source>
        <dbReference type="ARBA" id="ARBA00011738"/>
    </source>
</evidence>
<dbReference type="InterPro" id="IPR006674">
    <property type="entry name" value="HD_domain"/>
</dbReference>
<name>A0A1Y5T5J5_9RHOB</name>
<dbReference type="PANTHER" id="PTHR11845">
    <property type="entry name" value="5'-DEOXYNUCLEOTIDASE HDDC2"/>
    <property type="match status" value="1"/>
</dbReference>
<protein>
    <recommendedName>
        <fullName evidence="5">5'-deoxynucleotidase</fullName>
        <ecNumber evidence="5">3.1.3.89</ecNumber>
    </recommendedName>
</protein>
<evidence type="ECO:0000256" key="3">
    <source>
        <dbReference type="ARBA" id="ARBA00001941"/>
    </source>
</evidence>
<evidence type="ECO:0000313" key="9">
    <source>
        <dbReference type="EMBL" id="SLN54442.1"/>
    </source>
</evidence>
<dbReference type="AlphaFoldDB" id="A0A1Y5T5J5"/>
<organism evidence="9 10">
    <name type="scientific">Pacificibacter marinus</name>
    <dbReference type="NCBI Taxonomy" id="658057"/>
    <lineage>
        <taxon>Bacteria</taxon>
        <taxon>Pseudomonadati</taxon>
        <taxon>Pseudomonadota</taxon>
        <taxon>Alphaproteobacteria</taxon>
        <taxon>Rhodobacterales</taxon>
        <taxon>Roseobacteraceae</taxon>
        <taxon>Pacificibacter</taxon>
    </lineage>
</organism>
<keyword evidence="10" id="KW-1185">Reference proteome</keyword>
<comment type="catalytic activity">
    <reaction evidence="1">
        <text>a 2'-deoxyribonucleoside 5'-phosphate + H2O = a 2'-deoxyribonucleoside + phosphate</text>
        <dbReference type="Rhea" id="RHEA:36167"/>
        <dbReference type="ChEBI" id="CHEBI:15377"/>
        <dbReference type="ChEBI" id="CHEBI:18274"/>
        <dbReference type="ChEBI" id="CHEBI:43474"/>
        <dbReference type="ChEBI" id="CHEBI:65317"/>
        <dbReference type="EC" id="3.1.3.89"/>
    </reaction>
</comment>
<reference evidence="9 10" key="1">
    <citation type="submission" date="2017-03" db="EMBL/GenBank/DDBJ databases">
        <authorList>
            <person name="Afonso C.L."/>
            <person name="Miller P.J."/>
            <person name="Scott M.A."/>
            <person name="Spackman E."/>
            <person name="Goraichik I."/>
            <person name="Dimitrov K.M."/>
            <person name="Suarez D.L."/>
            <person name="Swayne D.E."/>
        </authorList>
    </citation>
    <scope>NUCLEOTIDE SEQUENCE [LARGE SCALE GENOMIC DNA]</scope>
    <source>
        <strain evidence="9 10">CECT 7971</strain>
    </source>
</reference>
<evidence type="ECO:0000256" key="7">
    <source>
        <dbReference type="ARBA" id="ARBA00022801"/>
    </source>
</evidence>
<feature type="domain" description="HD/PDEase" evidence="8">
    <location>
        <begin position="50"/>
        <end position="168"/>
    </location>
</feature>
<keyword evidence="7" id="KW-0378">Hydrolase</keyword>
<dbReference type="PANTHER" id="PTHR11845:SF13">
    <property type="entry name" value="5'-DEOXYNUCLEOTIDASE HDDC2"/>
    <property type="match status" value="1"/>
</dbReference>
<comment type="cofactor">
    <cofactor evidence="2">
        <name>Mn(2+)</name>
        <dbReference type="ChEBI" id="CHEBI:29035"/>
    </cofactor>
</comment>
<sequence>MTLTFNVSPSISTISDIQDTTRLDAQFAFLLESDKLKSIDRANQVMDRARFENSAEHSWHAALLAVLCAPLAGPDVDIAQAIEMLILHDIVEIDAGDHPIHITHNPQDIEDAEALAATRIFGLLPTDLELKYTAIWRAFEDMQSPTARYAKAIDFLAPALQCLGAPIQLAEERDIVESNLKHGRASKIKDILPELYEFTLALFENRPCDPVMAQRYAYWCEADRLKAVLRATPIMDGSRRENSGEHSWHVMLYALVLSDHARGDIDVSRAILMMILHDIVEVDAGDNPIHGTVTTEAQKAQEVAEIKAADRLFGLLPTDQNQQLRSIWEEFEAAQTATALYAKSIDRAQPVLHNLANDGGSWRTYDVKLHQLDVRVGDKINRGSPALWPFIRARVAPWFVVQNAL</sequence>
<dbReference type="InterPro" id="IPR039356">
    <property type="entry name" value="YfbR/HDDC2"/>
</dbReference>
<comment type="cofactor">
    <cofactor evidence="3">
        <name>Co(2+)</name>
        <dbReference type="ChEBI" id="CHEBI:48828"/>
    </cofactor>
</comment>
<dbReference type="Proteomes" id="UP000193307">
    <property type="component" value="Unassembled WGS sequence"/>
</dbReference>
<dbReference type="Pfam" id="PF13023">
    <property type="entry name" value="HD_3"/>
    <property type="match status" value="2"/>
</dbReference>
<comment type="subunit">
    <text evidence="4">Homodimer.</text>
</comment>
<evidence type="ECO:0000313" key="10">
    <source>
        <dbReference type="Proteomes" id="UP000193307"/>
    </source>
</evidence>
<keyword evidence="6" id="KW-0479">Metal-binding</keyword>
<evidence type="ECO:0000256" key="2">
    <source>
        <dbReference type="ARBA" id="ARBA00001936"/>
    </source>
</evidence>
<evidence type="ECO:0000259" key="8">
    <source>
        <dbReference type="SMART" id="SM00471"/>
    </source>
</evidence>
<dbReference type="RefSeq" id="WP_170842190.1">
    <property type="nucleotide sequence ID" value="NZ_FNZV01000009.1"/>
</dbReference>
<evidence type="ECO:0000256" key="6">
    <source>
        <dbReference type="ARBA" id="ARBA00022723"/>
    </source>
</evidence>
<dbReference type="EC" id="3.1.3.89" evidence="5"/>
<dbReference type="STRING" id="658057.SAMN04488032_109106"/>
<dbReference type="GO" id="GO:0002953">
    <property type="term" value="F:5'-deoxynucleotidase activity"/>
    <property type="evidence" value="ECO:0007669"/>
    <property type="project" value="UniProtKB-EC"/>
</dbReference>
<dbReference type="GO" id="GO:0005737">
    <property type="term" value="C:cytoplasm"/>
    <property type="evidence" value="ECO:0007669"/>
    <property type="project" value="TreeGrafter"/>
</dbReference>
<dbReference type="GO" id="GO:0046872">
    <property type="term" value="F:metal ion binding"/>
    <property type="evidence" value="ECO:0007669"/>
    <property type="project" value="UniProtKB-KW"/>
</dbReference>
<accession>A0A1Y5T5J5</accession>
<feature type="domain" description="HD/PDEase" evidence="8">
    <location>
        <begin position="239"/>
        <end position="324"/>
    </location>
</feature>
<dbReference type="SMART" id="SM00471">
    <property type="entry name" value="HDc"/>
    <property type="match status" value="2"/>
</dbReference>